<dbReference type="InterPro" id="IPR029068">
    <property type="entry name" value="Glyas_Bleomycin-R_OHBP_Dase"/>
</dbReference>
<evidence type="ECO:0000313" key="1">
    <source>
        <dbReference type="EMBL" id="RNL49983.1"/>
    </source>
</evidence>
<accession>A0A3N0BMJ3</accession>
<dbReference type="RefSeq" id="WP_123256754.1">
    <property type="nucleotide sequence ID" value="NZ_RBED01000137.1"/>
</dbReference>
<sequence length="269" mass="27879">MLRVRPIHYTSRMAEWGRLLSALGMVRTVDDGGWQEFDAGSGRIALHGVAAGVPAGAGTGADAGAAAGSNKNGTAPDRYLLDGRTDFGVEVGDLAEFARRTNAAGVEDGTSPAELVTAGHGETCRITGEDGYAFFADKAAHSGQCDADPALAVVEVWFTPDAAAAAQTLRNMGARLRLAPDDDETADFTAKNGGVLMVRPAGTARSGFGFEYTGDLSTLRDRLTAAGHRASMTEEAYGRTLHVANPDAADLPENPNGATLWISSRPAGA</sequence>
<organism evidence="1 2">
    <name type="scientific">Arthrobacter oryzae</name>
    <dbReference type="NCBI Taxonomy" id="409290"/>
    <lineage>
        <taxon>Bacteria</taxon>
        <taxon>Bacillati</taxon>
        <taxon>Actinomycetota</taxon>
        <taxon>Actinomycetes</taxon>
        <taxon>Micrococcales</taxon>
        <taxon>Micrococcaceae</taxon>
        <taxon>Arthrobacter</taxon>
    </lineage>
</organism>
<protein>
    <submittedName>
        <fullName evidence="1">VOC family protein</fullName>
    </submittedName>
</protein>
<dbReference type="AlphaFoldDB" id="A0A3N0BMJ3"/>
<dbReference type="EMBL" id="RBED01000137">
    <property type="protein sequence ID" value="RNL49983.1"/>
    <property type="molecule type" value="Genomic_DNA"/>
</dbReference>
<proteinExistence type="predicted"/>
<comment type="caution">
    <text evidence="1">The sequence shown here is derived from an EMBL/GenBank/DDBJ whole genome shotgun (WGS) entry which is preliminary data.</text>
</comment>
<reference evidence="1 2" key="1">
    <citation type="submission" date="2018-10" db="EMBL/GenBank/DDBJ databases">
        <title>Genome sequencing of Arthrobacter oryzae TNB02.</title>
        <authorList>
            <person name="Cho Y.-J."/>
            <person name="Cho A."/>
            <person name="Kim O.-S."/>
        </authorList>
    </citation>
    <scope>NUCLEOTIDE SEQUENCE [LARGE SCALE GENOMIC DNA]</scope>
    <source>
        <strain evidence="1 2">TNB02</strain>
    </source>
</reference>
<gene>
    <name evidence="1" type="ORF">D7003_17845</name>
</gene>
<dbReference type="Proteomes" id="UP000273807">
    <property type="component" value="Unassembled WGS sequence"/>
</dbReference>
<dbReference type="OrthoDB" id="3296095at2"/>
<name>A0A3N0BMJ3_9MICC</name>
<dbReference type="SUPFAM" id="SSF54593">
    <property type="entry name" value="Glyoxalase/Bleomycin resistance protein/Dihydroxybiphenyl dioxygenase"/>
    <property type="match status" value="1"/>
</dbReference>
<keyword evidence="2" id="KW-1185">Reference proteome</keyword>
<evidence type="ECO:0000313" key="2">
    <source>
        <dbReference type="Proteomes" id="UP000273807"/>
    </source>
</evidence>